<dbReference type="Proteomes" id="UP000887013">
    <property type="component" value="Unassembled WGS sequence"/>
</dbReference>
<gene>
    <name evidence="1" type="ORF">NPIL_286341</name>
</gene>
<keyword evidence="2" id="KW-1185">Reference proteome</keyword>
<protein>
    <submittedName>
        <fullName evidence="1">Uncharacterized protein</fullName>
    </submittedName>
</protein>
<evidence type="ECO:0000313" key="2">
    <source>
        <dbReference type="Proteomes" id="UP000887013"/>
    </source>
</evidence>
<proteinExistence type="predicted"/>
<organism evidence="1 2">
    <name type="scientific">Nephila pilipes</name>
    <name type="common">Giant wood spider</name>
    <name type="synonym">Nephila maculata</name>
    <dbReference type="NCBI Taxonomy" id="299642"/>
    <lineage>
        <taxon>Eukaryota</taxon>
        <taxon>Metazoa</taxon>
        <taxon>Ecdysozoa</taxon>
        <taxon>Arthropoda</taxon>
        <taxon>Chelicerata</taxon>
        <taxon>Arachnida</taxon>
        <taxon>Araneae</taxon>
        <taxon>Araneomorphae</taxon>
        <taxon>Entelegynae</taxon>
        <taxon>Araneoidea</taxon>
        <taxon>Nephilidae</taxon>
        <taxon>Nephila</taxon>
    </lineage>
</organism>
<accession>A0A8X6UW39</accession>
<dbReference type="AlphaFoldDB" id="A0A8X6UW39"/>
<dbReference type="EMBL" id="BMAW01037951">
    <property type="protein sequence ID" value="GFU50570.1"/>
    <property type="molecule type" value="Genomic_DNA"/>
</dbReference>
<sequence>MRKGYPTLDQYQALLLFCGGISSASIFKGGKNELEYFRVTSDSLLHLDGYVLGRNSVVLEFSRPPEDFSELSLPCPCTTFGFRSLEMDDPSTSLILQEILLWIFFLHLNIRFSDSVGPHKDKMTLSDGHLFKSLFRCDVTSENSGKGRKLPPMRFNRFVSELQFCCRLYPFPPKYGQSRIGSSLACVGHSSAFLQYSLCRHPLLLWQFQRKR</sequence>
<name>A0A8X6UW39_NEPPI</name>
<comment type="caution">
    <text evidence="1">The sequence shown here is derived from an EMBL/GenBank/DDBJ whole genome shotgun (WGS) entry which is preliminary data.</text>
</comment>
<evidence type="ECO:0000313" key="1">
    <source>
        <dbReference type="EMBL" id="GFU50570.1"/>
    </source>
</evidence>
<reference evidence="1" key="1">
    <citation type="submission" date="2020-08" db="EMBL/GenBank/DDBJ databases">
        <title>Multicomponent nature underlies the extraordinary mechanical properties of spider dragline silk.</title>
        <authorList>
            <person name="Kono N."/>
            <person name="Nakamura H."/>
            <person name="Mori M."/>
            <person name="Yoshida Y."/>
            <person name="Ohtoshi R."/>
            <person name="Malay A.D."/>
            <person name="Moran D.A.P."/>
            <person name="Tomita M."/>
            <person name="Numata K."/>
            <person name="Arakawa K."/>
        </authorList>
    </citation>
    <scope>NUCLEOTIDE SEQUENCE</scope>
</reference>